<proteinExistence type="predicted"/>
<reference evidence="2 3" key="1">
    <citation type="submission" date="2021-01" db="EMBL/GenBank/DDBJ databases">
        <title>Whole genome shotgun sequence of Planobispora siamensis NBRC 107568.</title>
        <authorList>
            <person name="Komaki H."/>
            <person name="Tamura T."/>
        </authorList>
    </citation>
    <scope>NUCLEOTIDE SEQUENCE [LARGE SCALE GENOMIC DNA]</scope>
    <source>
        <strain evidence="2 3">NBRC 107568</strain>
    </source>
</reference>
<protein>
    <recommendedName>
        <fullName evidence="4">Phage portal protein, HK97 family</fullName>
    </recommendedName>
</protein>
<evidence type="ECO:0008006" key="4">
    <source>
        <dbReference type="Google" id="ProtNLM"/>
    </source>
</evidence>
<sequence length="798" mass="86015">MEIRSIVRRLLPGRGRVAPARTERKVVLADYYAAMASAGLYSTYQARPWPVERAVAEAYERLVYVYKAVEAIAGHASRLPYRLRQGEEVLDDHPMYGVLNKQANPLESGQQFRKRLATQILLSKRGAFVEKTLSASGAVVRLDLLPPGRTYPVPGTGQTLIDRFEVLRADGTRQPIPAERVIWFREPHPLDPYSGVTPLEAAGLSLELDFFARLYNVTALKNDGRPGGIVAVDGELDDWGMAELRSRFGTGPQEAGKLTVIEGQVSYIDTAARPSDMAYAETAKTAKTEILTAFGVGESVIGYAADRTYDNAEAELYNFWTITMPPFLTLLAAGFDGDSEDELDGFLDTSDVEVLQRAAAARRAQALEEFTAGLISIDEYRERIGLRPFDMPRTRALWLPTGKTLVATSDADQKALDAEAADKVPPALAANMAPGRLAALPPGTGSDRDDGDGDGAQQEEPQEADVPKAAAVVATRHLGPPAPVLGPVATTARPVLRLVRPAPAAAQTKAADRASEPDPAAWQRLETTLAAAITTIMLRLTERTAARLSSPRTRKGTRHWVAEHDVDTRVGTKAVDAASAVDAGRWQEEVEQATHPILTAAAVAAAAALVADLAPDAPVSYVLEPLVASVTAILGASAAVQAERLRVLIADLDSSGADMEAITAAVRQRAPQLTDWAQRVAVQAATVTINGARDSAATALVSIGQPIDKVWRSRRDEQVRPTHRAAHGQVQPLGEWFEVGAALLRYPGDPSGPPAETYGCRCWVMHRSRVSGRFVAAPERTRFTRAEREAADAERQAS</sequence>
<comment type="caution">
    <text evidence="2">The sequence shown here is derived from an EMBL/GenBank/DDBJ whole genome shotgun (WGS) entry which is preliminary data.</text>
</comment>
<evidence type="ECO:0000313" key="3">
    <source>
        <dbReference type="Proteomes" id="UP000619788"/>
    </source>
</evidence>
<gene>
    <name evidence="2" type="ORF">Psi01_60480</name>
</gene>
<evidence type="ECO:0000256" key="1">
    <source>
        <dbReference type="SAM" id="MobiDB-lite"/>
    </source>
</evidence>
<keyword evidence="3" id="KW-1185">Reference proteome</keyword>
<dbReference type="Proteomes" id="UP000619788">
    <property type="component" value="Unassembled WGS sequence"/>
</dbReference>
<feature type="region of interest" description="Disordered" evidence="1">
    <location>
        <begin position="427"/>
        <end position="468"/>
    </location>
</feature>
<dbReference type="InterPro" id="IPR006944">
    <property type="entry name" value="Phage/GTA_portal"/>
</dbReference>
<evidence type="ECO:0000313" key="2">
    <source>
        <dbReference type="EMBL" id="GIH95418.1"/>
    </source>
</evidence>
<dbReference type="RefSeq" id="WP_204067513.1">
    <property type="nucleotide sequence ID" value="NZ_BOOJ01000052.1"/>
</dbReference>
<dbReference type="EMBL" id="BOOJ01000052">
    <property type="protein sequence ID" value="GIH95418.1"/>
    <property type="molecule type" value="Genomic_DNA"/>
</dbReference>
<dbReference type="Pfam" id="PF04860">
    <property type="entry name" value="Phage_portal"/>
    <property type="match status" value="1"/>
</dbReference>
<dbReference type="AlphaFoldDB" id="A0A8J3WMW8"/>
<organism evidence="2 3">
    <name type="scientific">Planobispora siamensis</name>
    <dbReference type="NCBI Taxonomy" id="936338"/>
    <lineage>
        <taxon>Bacteria</taxon>
        <taxon>Bacillati</taxon>
        <taxon>Actinomycetota</taxon>
        <taxon>Actinomycetes</taxon>
        <taxon>Streptosporangiales</taxon>
        <taxon>Streptosporangiaceae</taxon>
        <taxon>Planobispora</taxon>
    </lineage>
</organism>
<name>A0A8J3WMW8_9ACTN</name>
<accession>A0A8J3WMW8</accession>